<dbReference type="Gene3D" id="3.40.50.300">
    <property type="entry name" value="P-loop containing nucleotide triphosphate hydrolases"/>
    <property type="match status" value="1"/>
</dbReference>
<dbReference type="PANTHER" id="PTHR13696:SF99">
    <property type="entry name" value="COBYRINIC ACID AC-DIAMIDE SYNTHASE"/>
    <property type="match status" value="1"/>
</dbReference>
<sequence length="350" mass="39011">MADPTELVFKRYEAYTRGEDIQIDLPTYARYAVTNFRGGVGKTTLTFNLGYELVKKGQKVLFADVCPQTNLSEMFLRDQFMVGANLYDTLTTEIMPGSGGKGVGGSAVRVGASCPSFSYSDTYLLKGSMDLYLFPGTLYLQLSTAAALMRERAMDTVRSLLLALDRVLAREEQMVGTQKTLIDSSPFFAGATHLAWMAADALIVPVRVDHASIVGLDLLLRMLTDPSMEFIRYLRLGGLERVPKIHSILITHGSWSRRKPYEPDAATRNFVHAAVQLSEQYASVFESHQPEQHVFLLDDFLSSGKVSGERSIPIGELRAGQQFSIRGQKLFINESVVRYQKQLQFLAKLL</sequence>
<dbReference type="EMBL" id="FRAF01000059">
    <property type="protein sequence ID" value="SHL19100.1"/>
    <property type="molecule type" value="Genomic_DNA"/>
</dbReference>
<dbReference type="AlphaFoldDB" id="A0A1M6YLV9"/>
<keyword evidence="3" id="KW-1185">Reference proteome</keyword>
<dbReference type="RefSeq" id="WP_129583700.1">
    <property type="nucleotide sequence ID" value="NZ_FRAF01000059.1"/>
</dbReference>
<dbReference type="CDD" id="cd02042">
    <property type="entry name" value="ParAB_family"/>
    <property type="match status" value="1"/>
</dbReference>
<protein>
    <submittedName>
        <fullName evidence="2">AAA domain-containing protein</fullName>
    </submittedName>
</protein>
<gene>
    <name evidence="2" type="ORF">SAMN05443507_1591</name>
</gene>
<accession>A0A1M6YLV9</accession>
<dbReference type="Pfam" id="PF13614">
    <property type="entry name" value="AAA_31"/>
    <property type="match status" value="1"/>
</dbReference>
<evidence type="ECO:0000259" key="1">
    <source>
        <dbReference type="Pfam" id="PF13614"/>
    </source>
</evidence>
<feature type="domain" description="AAA" evidence="1">
    <location>
        <begin position="32"/>
        <end position="223"/>
    </location>
</feature>
<dbReference type="InterPro" id="IPR027417">
    <property type="entry name" value="P-loop_NTPase"/>
</dbReference>
<dbReference type="PANTHER" id="PTHR13696">
    <property type="entry name" value="P-LOOP CONTAINING NUCLEOSIDE TRIPHOSPHATE HYDROLASE"/>
    <property type="match status" value="1"/>
</dbReference>
<dbReference type="SUPFAM" id="SSF52540">
    <property type="entry name" value="P-loop containing nucleoside triphosphate hydrolases"/>
    <property type="match status" value="1"/>
</dbReference>
<evidence type="ECO:0000313" key="3">
    <source>
        <dbReference type="Proteomes" id="UP000184016"/>
    </source>
</evidence>
<name>A0A1M6YLV9_9BACL</name>
<dbReference type="InterPro" id="IPR050678">
    <property type="entry name" value="DNA_Partitioning_ATPase"/>
</dbReference>
<proteinExistence type="predicted"/>
<organism evidence="2 3">
    <name type="scientific">Alicyclobacillus tolerans</name>
    <dbReference type="NCBI Taxonomy" id="90970"/>
    <lineage>
        <taxon>Bacteria</taxon>
        <taxon>Bacillati</taxon>
        <taxon>Bacillota</taxon>
        <taxon>Bacilli</taxon>
        <taxon>Bacillales</taxon>
        <taxon>Alicyclobacillaceae</taxon>
        <taxon>Alicyclobacillus</taxon>
    </lineage>
</organism>
<dbReference type="Proteomes" id="UP000184016">
    <property type="component" value="Unassembled WGS sequence"/>
</dbReference>
<dbReference type="OrthoDB" id="9791162at2"/>
<dbReference type="InterPro" id="IPR025669">
    <property type="entry name" value="AAA_dom"/>
</dbReference>
<dbReference type="STRING" id="1830138.SAMN05443507_1591"/>
<evidence type="ECO:0000313" key="2">
    <source>
        <dbReference type="EMBL" id="SHL19100.1"/>
    </source>
</evidence>
<reference evidence="3" key="1">
    <citation type="submission" date="2016-11" db="EMBL/GenBank/DDBJ databases">
        <authorList>
            <person name="Varghese N."/>
            <person name="Submissions S."/>
        </authorList>
    </citation>
    <scope>NUCLEOTIDE SEQUENCE [LARGE SCALE GENOMIC DNA]</scope>
    <source>
        <strain evidence="3">USBA-503</strain>
    </source>
</reference>